<evidence type="ECO:0000313" key="5">
    <source>
        <dbReference type="Proteomes" id="UP001017257"/>
    </source>
</evidence>
<dbReference type="PANTHER" id="PTHR43877">
    <property type="entry name" value="AMINOALKYLPHOSPHONATE N-ACETYLTRANSFERASE-RELATED-RELATED"/>
    <property type="match status" value="1"/>
</dbReference>
<name>A0ABY5RQ68_9HYPH</name>
<organism evidence="4 5">
    <name type="scientific">Microvirga terrae</name>
    <dbReference type="NCBI Taxonomy" id="2740529"/>
    <lineage>
        <taxon>Bacteria</taxon>
        <taxon>Pseudomonadati</taxon>
        <taxon>Pseudomonadota</taxon>
        <taxon>Alphaproteobacteria</taxon>
        <taxon>Hyphomicrobiales</taxon>
        <taxon>Methylobacteriaceae</taxon>
        <taxon>Microvirga</taxon>
    </lineage>
</organism>
<keyword evidence="1" id="KW-0808">Transferase</keyword>
<sequence length="160" mass="17948">MSEELRAAEDDELEAIGRLYHAVWLETQAPLQPSSVAEHRDEGFFIERVKRFPVPPLAVYGQGRLLGFAAWADNLLGQLYVAREGRRLGIGRALLQASEHAIWASGFDKAHLRCLVGNHGARSFYERCGWRCTETVTEDAETRAGPVPVPCWEMVKELTV</sequence>
<keyword evidence="5" id="KW-1185">Reference proteome</keyword>
<dbReference type="InterPro" id="IPR000182">
    <property type="entry name" value="GNAT_dom"/>
</dbReference>
<dbReference type="InterPro" id="IPR016181">
    <property type="entry name" value="Acyl_CoA_acyltransferase"/>
</dbReference>
<feature type="domain" description="N-acetyltransferase" evidence="3">
    <location>
        <begin position="3"/>
        <end position="159"/>
    </location>
</feature>
<dbReference type="PROSITE" id="PS51186">
    <property type="entry name" value="GNAT"/>
    <property type="match status" value="1"/>
</dbReference>
<dbReference type="Pfam" id="PF00583">
    <property type="entry name" value="Acetyltransf_1"/>
    <property type="match status" value="1"/>
</dbReference>
<dbReference type="InterPro" id="IPR050832">
    <property type="entry name" value="Bact_Acetyltransf"/>
</dbReference>
<dbReference type="RefSeq" id="WP_173947091.1">
    <property type="nucleotide sequence ID" value="NZ_CP102845.1"/>
</dbReference>
<proteinExistence type="predicted"/>
<keyword evidence="2" id="KW-0012">Acyltransferase</keyword>
<dbReference type="EMBL" id="CP102845">
    <property type="protein sequence ID" value="UVF18932.1"/>
    <property type="molecule type" value="Genomic_DNA"/>
</dbReference>
<dbReference type="CDD" id="cd04301">
    <property type="entry name" value="NAT_SF"/>
    <property type="match status" value="1"/>
</dbReference>
<dbReference type="Gene3D" id="3.40.630.30">
    <property type="match status" value="1"/>
</dbReference>
<dbReference type="Proteomes" id="UP001017257">
    <property type="component" value="Chromosome"/>
</dbReference>
<evidence type="ECO:0000313" key="4">
    <source>
        <dbReference type="EMBL" id="UVF18932.1"/>
    </source>
</evidence>
<reference evidence="4" key="1">
    <citation type="submission" date="2022-08" db="EMBL/GenBank/DDBJ databases">
        <title>Microvirga terrae sp. nov., isolated from soil.</title>
        <authorList>
            <person name="Kim K.H."/>
            <person name="Seo Y.L."/>
            <person name="Kim J.M."/>
            <person name="Lee J.K."/>
            <person name="Han D.M."/>
            <person name="Jeon C.O."/>
        </authorList>
    </citation>
    <scope>NUCLEOTIDE SEQUENCE</scope>
    <source>
        <strain evidence="4">R24</strain>
    </source>
</reference>
<protein>
    <submittedName>
        <fullName evidence="4">GNAT family N-acetyltransferase</fullName>
    </submittedName>
</protein>
<evidence type="ECO:0000256" key="2">
    <source>
        <dbReference type="ARBA" id="ARBA00023315"/>
    </source>
</evidence>
<evidence type="ECO:0000256" key="1">
    <source>
        <dbReference type="ARBA" id="ARBA00022679"/>
    </source>
</evidence>
<accession>A0ABY5RQ68</accession>
<dbReference type="SUPFAM" id="SSF55729">
    <property type="entry name" value="Acyl-CoA N-acyltransferases (Nat)"/>
    <property type="match status" value="1"/>
</dbReference>
<evidence type="ECO:0000259" key="3">
    <source>
        <dbReference type="PROSITE" id="PS51186"/>
    </source>
</evidence>
<gene>
    <name evidence="4" type="ORF">HPT29_021040</name>
</gene>